<feature type="non-terminal residue" evidence="2">
    <location>
        <position position="1"/>
    </location>
</feature>
<accession>A0A397UCI8</accession>
<protein>
    <submittedName>
        <fullName evidence="2">Uncharacterized protein</fullName>
    </submittedName>
</protein>
<feature type="compositionally biased region" description="Polar residues" evidence="1">
    <location>
        <begin position="77"/>
        <end position="103"/>
    </location>
</feature>
<dbReference type="EMBL" id="QKWP01001560">
    <property type="protein sequence ID" value="RIB08045.1"/>
    <property type="molecule type" value="Genomic_DNA"/>
</dbReference>
<proteinExistence type="predicted"/>
<gene>
    <name evidence="2" type="ORF">C2G38_2045489</name>
</gene>
<dbReference type="AlphaFoldDB" id="A0A397UCI8"/>
<evidence type="ECO:0000313" key="2">
    <source>
        <dbReference type="EMBL" id="RIB08045.1"/>
    </source>
</evidence>
<evidence type="ECO:0000256" key="1">
    <source>
        <dbReference type="SAM" id="MobiDB-lite"/>
    </source>
</evidence>
<sequence>IIQPSRIPFTLIRDDLPSKNIVQQREQTAKASSSSSLIRSSLSYNKRPFVSKATPSFSDRSDSPESIYSERSPLPNIASSPLINHSFDDTNNQRPLTSNKIDNSSTSLIGPSKNDLELCLYLIQHPNLIKLTMSMIEAGGQGSTVIQEKANKFDVLPEKDLGTLQMHLKGLFFRTRTVNKHIIDALVRFLFKSIQTSASERTTLQRWAFGCFRDYNASLRKELRNLVPEFIRKYKLTKARQPEMKQISEYITESNWEAFSKHHMDILDLEKTFRKWPENVVKFTKFI</sequence>
<name>A0A397UCI8_9GLOM</name>
<keyword evidence="3" id="KW-1185">Reference proteome</keyword>
<comment type="caution">
    <text evidence="2">The sequence shown here is derived from an EMBL/GenBank/DDBJ whole genome shotgun (WGS) entry which is preliminary data.</text>
</comment>
<organism evidence="2 3">
    <name type="scientific">Gigaspora rosea</name>
    <dbReference type="NCBI Taxonomy" id="44941"/>
    <lineage>
        <taxon>Eukaryota</taxon>
        <taxon>Fungi</taxon>
        <taxon>Fungi incertae sedis</taxon>
        <taxon>Mucoromycota</taxon>
        <taxon>Glomeromycotina</taxon>
        <taxon>Glomeromycetes</taxon>
        <taxon>Diversisporales</taxon>
        <taxon>Gigasporaceae</taxon>
        <taxon>Gigaspora</taxon>
    </lineage>
</organism>
<evidence type="ECO:0000313" key="3">
    <source>
        <dbReference type="Proteomes" id="UP000266673"/>
    </source>
</evidence>
<feature type="region of interest" description="Disordered" evidence="1">
    <location>
        <begin position="53"/>
        <end position="103"/>
    </location>
</feature>
<dbReference type="Proteomes" id="UP000266673">
    <property type="component" value="Unassembled WGS sequence"/>
</dbReference>
<dbReference type="OrthoDB" id="2409700at2759"/>
<reference evidence="2 3" key="1">
    <citation type="submission" date="2018-06" db="EMBL/GenBank/DDBJ databases">
        <title>Comparative genomics reveals the genomic features of Rhizophagus irregularis, R. cerebriforme, R. diaphanum and Gigaspora rosea, and their symbiotic lifestyle signature.</title>
        <authorList>
            <person name="Morin E."/>
            <person name="San Clemente H."/>
            <person name="Chen E.C.H."/>
            <person name="De La Providencia I."/>
            <person name="Hainaut M."/>
            <person name="Kuo A."/>
            <person name="Kohler A."/>
            <person name="Murat C."/>
            <person name="Tang N."/>
            <person name="Roy S."/>
            <person name="Loubradou J."/>
            <person name="Henrissat B."/>
            <person name="Grigoriev I.V."/>
            <person name="Corradi N."/>
            <person name="Roux C."/>
            <person name="Martin F.M."/>
        </authorList>
    </citation>
    <scope>NUCLEOTIDE SEQUENCE [LARGE SCALE GENOMIC DNA]</scope>
    <source>
        <strain evidence="2 3">DAOM 194757</strain>
    </source>
</reference>